<dbReference type="InterPro" id="IPR011009">
    <property type="entry name" value="Kinase-like_dom_sf"/>
</dbReference>
<dbReference type="EMBL" id="JABAYA010000026">
    <property type="protein sequence ID" value="KAF7729312.1"/>
    <property type="molecule type" value="Genomic_DNA"/>
</dbReference>
<name>A0A8H7BZM7_9FUNG</name>
<gene>
    <name evidence="6" type="ORF">EC973_004568</name>
</gene>
<comment type="similarity">
    <text evidence="4">Belongs to the protein kinase superfamily.</text>
</comment>
<evidence type="ECO:0000256" key="2">
    <source>
        <dbReference type="ARBA" id="ARBA00022840"/>
    </source>
</evidence>
<sequence length="396" mass="44439">MLPNELQDNHADAQLLINSYVDDNMIQLQSILGTGAYGVVYLGRHRMTGKSYAVKWITNTKSAENEIRIHSHLNGHKNILGFKKVVREYGKIFLILEYARGGDLFAAITKCAVPDNQTIRQLFIQILDAIQHCHQHGVAHRDLKPENILLVDRCVKLADFGLATTQPVSAEFGCGSTFYFSPECQGGVIRDNKRIKAYSTQLNDIWSLGVILINLVAGRNPWRQANLGDPTFAAYARKPRRFFRQIFPCISSELDLILQRIFCLDPARRISLPELRYRILSCTTFLRDKEALTSVMENTFNVNHTNFVPTSQPVKMSLTILDYVNYFTDDFSPSASSSLIAPPTPSCSSSSSSSSSSETSLHYPAVPETVTLNQPKQFIEDPLLVQPPSPFIHWTG</sequence>
<evidence type="ECO:0000256" key="3">
    <source>
        <dbReference type="PROSITE-ProRule" id="PRU10141"/>
    </source>
</evidence>
<reference evidence="6" key="1">
    <citation type="submission" date="2020-01" db="EMBL/GenBank/DDBJ databases">
        <title>Genome Sequencing of Three Apophysomyces-Like Fungal Strains Confirms a Novel Fungal Genus in the Mucoromycota with divergent Burkholderia-like Endosymbiotic Bacteria.</title>
        <authorList>
            <person name="Stajich J.E."/>
            <person name="Macias A.M."/>
            <person name="Carter-House D."/>
            <person name="Lovett B."/>
            <person name="Kasson L.R."/>
            <person name="Berry K."/>
            <person name="Grigoriev I."/>
            <person name="Chang Y."/>
            <person name="Spatafora J."/>
            <person name="Kasson M.T."/>
        </authorList>
    </citation>
    <scope>NUCLEOTIDE SEQUENCE</scope>
    <source>
        <strain evidence="6">NRRL A-21654</strain>
    </source>
</reference>
<dbReference type="Proteomes" id="UP000605846">
    <property type="component" value="Unassembled WGS sequence"/>
</dbReference>
<dbReference type="InterPro" id="IPR000719">
    <property type="entry name" value="Prot_kinase_dom"/>
</dbReference>
<evidence type="ECO:0000256" key="4">
    <source>
        <dbReference type="RuleBase" id="RU000304"/>
    </source>
</evidence>
<dbReference type="GO" id="GO:0004674">
    <property type="term" value="F:protein serine/threonine kinase activity"/>
    <property type="evidence" value="ECO:0007669"/>
    <property type="project" value="UniProtKB-KW"/>
</dbReference>
<comment type="caution">
    <text evidence="6">The sequence shown here is derived from an EMBL/GenBank/DDBJ whole genome shotgun (WGS) entry which is preliminary data.</text>
</comment>
<dbReference type="PROSITE" id="PS00108">
    <property type="entry name" value="PROTEIN_KINASE_ST"/>
    <property type="match status" value="1"/>
</dbReference>
<feature type="binding site" evidence="3">
    <location>
        <position position="55"/>
    </location>
    <ligand>
        <name>ATP</name>
        <dbReference type="ChEBI" id="CHEBI:30616"/>
    </ligand>
</feature>
<dbReference type="InterPro" id="IPR017441">
    <property type="entry name" value="Protein_kinase_ATP_BS"/>
</dbReference>
<accession>A0A8H7BZM7</accession>
<evidence type="ECO:0000313" key="7">
    <source>
        <dbReference type="Proteomes" id="UP000605846"/>
    </source>
</evidence>
<dbReference type="PANTHER" id="PTHR24348">
    <property type="entry name" value="SERINE/THREONINE-PROTEIN KINASE UNC-51-RELATED"/>
    <property type="match status" value="1"/>
</dbReference>
<keyword evidence="4" id="KW-0808">Transferase</keyword>
<dbReference type="Pfam" id="PF00069">
    <property type="entry name" value="Pkinase"/>
    <property type="match status" value="1"/>
</dbReference>
<keyword evidence="4" id="KW-0723">Serine/threonine-protein kinase</keyword>
<dbReference type="GO" id="GO:0005524">
    <property type="term" value="F:ATP binding"/>
    <property type="evidence" value="ECO:0007669"/>
    <property type="project" value="UniProtKB-UniRule"/>
</dbReference>
<dbReference type="InterPro" id="IPR008271">
    <property type="entry name" value="Ser/Thr_kinase_AS"/>
</dbReference>
<dbReference type="SUPFAM" id="SSF56112">
    <property type="entry name" value="Protein kinase-like (PK-like)"/>
    <property type="match status" value="1"/>
</dbReference>
<keyword evidence="1 3" id="KW-0547">Nucleotide-binding</keyword>
<keyword evidence="7" id="KW-1185">Reference proteome</keyword>
<dbReference type="GO" id="GO:0010506">
    <property type="term" value="P:regulation of autophagy"/>
    <property type="evidence" value="ECO:0007669"/>
    <property type="project" value="InterPro"/>
</dbReference>
<dbReference type="InterPro" id="IPR045269">
    <property type="entry name" value="Atg1-like"/>
</dbReference>
<dbReference type="SMART" id="SM00220">
    <property type="entry name" value="S_TKc"/>
    <property type="match status" value="1"/>
</dbReference>
<evidence type="ECO:0000256" key="1">
    <source>
        <dbReference type="ARBA" id="ARBA00022741"/>
    </source>
</evidence>
<dbReference type="Gene3D" id="1.10.510.10">
    <property type="entry name" value="Transferase(Phosphotransferase) domain 1"/>
    <property type="match status" value="1"/>
</dbReference>
<dbReference type="GO" id="GO:0005737">
    <property type="term" value="C:cytoplasm"/>
    <property type="evidence" value="ECO:0007669"/>
    <property type="project" value="TreeGrafter"/>
</dbReference>
<dbReference type="PROSITE" id="PS00107">
    <property type="entry name" value="PROTEIN_KINASE_ATP"/>
    <property type="match status" value="1"/>
</dbReference>
<feature type="domain" description="Protein kinase" evidence="5">
    <location>
        <begin position="26"/>
        <end position="286"/>
    </location>
</feature>
<protein>
    <recommendedName>
        <fullName evidence="5">Protein kinase domain-containing protein</fullName>
    </recommendedName>
</protein>
<keyword evidence="2 3" id="KW-0067">ATP-binding</keyword>
<dbReference type="PANTHER" id="PTHR24348:SF68">
    <property type="entry name" value="SERINE_THREONINE-PROTEIN KINASE ATG1C"/>
    <property type="match status" value="1"/>
</dbReference>
<evidence type="ECO:0000259" key="5">
    <source>
        <dbReference type="PROSITE" id="PS50011"/>
    </source>
</evidence>
<proteinExistence type="inferred from homology"/>
<evidence type="ECO:0000313" key="6">
    <source>
        <dbReference type="EMBL" id="KAF7729312.1"/>
    </source>
</evidence>
<dbReference type="AlphaFoldDB" id="A0A8H7BZM7"/>
<dbReference type="OrthoDB" id="541276at2759"/>
<keyword evidence="4" id="KW-0418">Kinase</keyword>
<dbReference type="PROSITE" id="PS50011">
    <property type="entry name" value="PROTEIN_KINASE_DOM"/>
    <property type="match status" value="1"/>
</dbReference>
<organism evidence="6 7">
    <name type="scientific">Apophysomyces ossiformis</name>
    <dbReference type="NCBI Taxonomy" id="679940"/>
    <lineage>
        <taxon>Eukaryota</taxon>
        <taxon>Fungi</taxon>
        <taxon>Fungi incertae sedis</taxon>
        <taxon>Mucoromycota</taxon>
        <taxon>Mucoromycotina</taxon>
        <taxon>Mucoromycetes</taxon>
        <taxon>Mucorales</taxon>
        <taxon>Mucorineae</taxon>
        <taxon>Mucoraceae</taxon>
        <taxon>Apophysomyces</taxon>
    </lineage>
</organism>